<dbReference type="PRINTS" id="PR00046">
    <property type="entry name" value="SIGMA70FCT"/>
</dbReference>
<feature type="compositionally biased region" description="Basic and acidic residues" evidence="2">
    <location>
        <begin position="9"/>
        <end position="24"/>
    </location>
</feature>
<evidence type="ECO:0000313" key="5">
    <source>
        <dbReference type="Proteomes" id="UP001208131"/>
    </source>
</evidence>
<dbReference type="CDD" id="cd06171">
    <property type="entry name" value="Sigma70_r4"/>
    <property type="match status" value="1"/>
</dbReference>
<dbReference type="InterPro" id="IPR007630">
    <property type="entry name" value="RNA_pol_sigma70_r4"/>
</dbReference>
<dbReference type="InterPro" id="IPR000943">
    <property type="entry name" value="RNA_pol_sigma70"/>
</dbReference>
<dbReference type="PANTHER" id="PTHR30376:SF3">
    <property type="entry name" value="RNA POLYMERASE SIGMA FACTOR RPOH"/>
    <property type="match status" value="1"/>
</dbReference>
<gene>
    <name evidence="4" type="ORF">OCV57_13660</name>
</gene>
<keyword evidence="5" id="KW-1185">Reference proteome</keyword>
<sequence length="115" mass="13453">MHFRSQKKSANDIHFDEPVDSDKDGNQLCLIDIIADGEDVADKIELSIRSEQLYRYIESSLDERERQIVTLRYGLFGQPQLPQREVAKRLGISRSYVSRIEKKALKLLKDRFDKQ</sequence>
<dbReference type="InterPro" id="IPR001387">
    <property type="entry name" value="Cro/C1-type_HTH"/>
</dbReference>
<evidence type="ECO:0000256" key="1">
    <source>
        <dbReference type="ARBA" id="ARBA00007788"/>
    </source>
</evidence>
<organism evidence="4 5">
    <name type="scientific">Hominimerdicola aceti</name>
    <dbReference type="NCBI Taxonomy" id="2981726"/>
    <lineage>
        <taxon>Bacteria</taxon>
        <taxon>Bacillati</taxon>
        <taxon>Bacillota</taxon>
        <taxon>Clostridia</taxon>
        <taxon>Eubacteriales</taxon>
        <taxon>Oscillospiraceae</taxon>
        <taxon>Hominimerdicola</taxon>
    </lineage>
</organism>
<reference evidence="4 5" key="1">
    <citation type="journal article" date="2021" name="ISME Commun">
        <title>Automated analysis of genomic sequences facilitates high-throughput and comprehensive description of bacteria.</title>
        <authorList>
            <person name="Hitch T.C.A."/>
        </authorList>
    </citation>
    <scope>NUCLEOTIDE SEQUENCE [LARGE SCALE GENOMIC DNA]</scope>
    <source>
        <strain evidence="4 5">Sanger_31</strain>
    </source>
</reference>
<dbReference type="GO" id="GO:0003700">
    <property type="term" value="F:DNA-binding transcription factor activity"/>
    <property type="evidence" value="ECO:0007669"/>
    <property type="project" value="InterPro"/>
</dbReference>
<dbReference type="Proteomes" id="UP001208131">
    <property type="component" value="Unassembled WGS sequence"/>
</dbReference>
<feature type="domain" description="HTH cro/C1-type" evidence="3">
    <location>
        <begin position="81"/>
        <end position="102"/>
    </location>
</feature>
<comment type="caution">
    <text evidence="4">The sequence shown here is derived from an EMBL/GenBank/DDBJ whole genome shotgun (WGS) entry which is preliminary data.</text>
</comment>
<dbReference type="InterPro" id="IPR013324">
    <property type="entry name" value="RNA_pol_sigma_r3/r4-like"/>
</dbReference>
<protein>
    <submittedName>
        <fullName evidence="4">Sigma-70 family RNA polymerase sigma factor</fullName>
    </submittedName>
</protein>
<dbReference type="Gene3D" id="1.20.140.160">
    <property type="match status" value="1"/>
</dbReference>
<evidence type="ECO:0000256" key="2">
    <source>
        <dbReference type="SAM" id="MobiDB-lite"/>
    </source>
</evidence>
<dbReference type="NCBIfam" id="TIGR02937">
    <property type="entry name" value="sigma70-ECF"/>
    <property type="match status" value="1"/>
</dbReference>
<dbReference type="GO" id="GO:0006352">
    <property type="term" value="P:DNA-templated transcription initiation"/>
    <property type="evidence" value="ECO:0007669"/>
    <property type="project" value="InterPro"/>
</dbReference>
<dbReference type="InterPro" id="IPR050813">
    <property type="entry name" value="Sigma-70_Factor"/>
</dbReference>
<dbReference type="SUPFAM" id="SSF88659">
    <property type="entry name" value="Sigma3 and sigma4 domains of RNA polymerase sigma factors"/>
    <property type="match status" value="1"/>
</dbReference>
<name>A0AAE3IJC0_9FIRM</name>
<dbReference type="Pfam" id="PF04545">
    <property type="entry name" value="Sigma70_r4"/>
    <property type="match status" value="1"/>
</dbReference>
<dbReference type="PROSITE" id="PS50943">
    <property type="entry name" value="HTH_CROC1"/>
    <property type="match status" value="1"/>
</dbReference>
<dbReference type="RefSeq" id="WP_022287558.1">
    <property type="nucleotide sequence ID" value="NZ_JAOQJZ010000021.1"/>
</dbReference>
<proteinExistence type="inferred from homology"/>
<dbReference type="PANTHER" id="PTHR30376">
    <property type="entry name" value="SIGMA FACTOR RPOH HEAT SHOCK RELATED"/>
    <property type="match status" value="1"/>
</dbReference>
<dbReference type="EMBL" id="JAOQJZ010000021">
    <property type="protein sequence ID" value="MCU6706960.1"/>
    <property type="molecule type" value="Genomic_DNA"/>
</dbReference>
<dbReference type="AlphaFoldDB" id="A0AAE3IJC0"/>
<accession>A0AAE3IJC0</accession>
<dbReference type="InterPro" id="IPR014284">
    <property type="entry name" value="RNA_pol_sigma-70_dom"/>
</dbReference>
<comment type="similarity">
    <text evidence="1">Belongs to the sigma-70 factor family.</text>
</comment>
<evidence type="ECO:0000259" key="3">
    <source>
        <dbReference type="PROSITE" id="PS50943"/>
    </source>
</evidence>
<feature type="region of interest" description="Disordered" evidence="2">
    <location>
        <begin position="1"/>
        <end position="24"/>
    </location>
</feature>
<evidence type="ECO:0000313" key="4">
    <source>
        <dbReference type="EMBL" id="MCU6706960.1"/>
    </source>
</evidence>